<evidence type="ECO:0000313" key="2">
    <source>
        <dbReference type="EMBL" id="KAF2003484.1"/>
    </source>
</evidence>
<accession>A0A6A5WRC9</accession>
<reference evidence="2" key="1">
    <citation type="journal article" date="2020" name="Stud. Mycol.">
        <title>101 Dothideomycetes genomes: a test case for predicting lifestyles and emergence of pathogens.</title>
        <authorList>
            <person name="Haridas S."/>
            <person name="Albert R."/>
            <person name="Binder M."/>
            <person name="Bloem J."/>
            <person name="Labutti K."/>
            <person name="Salamov A."/>
            <person name="Andreopoulos B."/>
            <person name="Baker S."/>
            <person name="Barry K."/>
            <person name="Bills G."/>
            <person name="Bluhm B."/>
            <person name="Cannon C."/>
            <person name="Castanera R."/>
            <person name="Culley D."/>
            <person name="Daum C."/>
            <person name="Ezra D."/>
            <person name="Gonzalez J."/>
            <person name="Henrissat B."/>
            <person name="Kuo A."/>
            <person name="Liang C."/>
            <person name="Lipzen A."/>
            <person name="Lutzoni F."/>
            <person name="Magnuson J."/>
            <person name="Mondo S."/>
            <person name="Nolan M."/>
            <person name="Ohm R."/>
            <person name="Pangilinan J."/>
            <person name="Park H.-J."/>
            <person name="Ramirez L."/>
            <person name="Alfaro M."/>
            <person name="Sun H."/>
            <person name="Tritt A."/>
            <person name="Yoshinaga Y."/>
            <person name="Zwiers L.-H."/>
            <person name="Turgeon B."/>
            <person name="Goodwin S."/>
            <person name="Spatafora J."/>
            <person name="Crous P."/>
            <person name="Grigoriev I."/>
        </authorList>
    </citation>
    <scope>NUCLEOTIDE SEQUENCE</scope>
    <source>
        <strain evidence="2">CBS 123094</strain>
    </source>
</reference>
<protein>
    <submittedName>
        <fullName evidence="2">Uncharacterized protein</fullName>
    </submittedName>
</protein>
<sequence length="203" mass="22241">MHSSVLAVVFLFATQVLSMPPPPPREILDRPVEEVVDIACKVLATQEPKPQPEQSCSVNSLLHEELDCVEGPEALTVGECFQVSDGFVGPPDRIGVIYEFTATQGDDTPSEASADQKSFDSDWCREGFMEALGFAPSKKSYNTNHSGEAERNSWKLRSSRLQSKNYAPREGVTWGGLGPPPMVQVENPTYTKTIEKYDGCTGV</sequence>
<feature type="signal peptide" evidence="1">
    <location>
        <begin position="1"/>
        <end position="18"/>
    </location>
</feature>
<keyword evidence="3" id="KW-1185">Reference proteome</keyword>
<dbReference type="EMBL" id="ML977572">
    <property type="protein sequence ID" value="KAF2003484.1"/>
    <property type="molecule type" value="Genomic_DNA"/>
</dbReference>
<dbReference type="AlphaFoldDB" id="A0A6A5WRC9"/>
<feature type="chain" id="PRO_5025378766" evidence="1">
    <location>
        <begin position="19"/>
        <end position="203"/>
    </location>
</feature>
<keyword evidence="1" id="KW-0732">Signal</keyword>
<evidence type="ECO:0000313" key="3">
    <source>
        <dbReference type="Proteomes" id="UP000799779"/>
    </source>
</evidence>
<evidence type="ECO:0000256" key="1">
    <source>
        <dbReference type="SAM" id="SignalP"/>
    </source>
</evidence>
<proteinExistence type="predicted"/>
<dbReference type="Proteomes" id="UP000799779">
    <property type="component" value="Unassembled WGS sequence"/>
</dbReference>
<name>A0A6A5WRC9_9PLEO</name>
<organism evidence="2 3">
    <name type="scientific">Amniculicola lignicola CBS 123094</name>
    <dbReference type="NCBI Taxonomy" id="1392246"/>
    <lineage>
        <taxon>Eukaryota</taxon>
        <taxon>Fungi</taxon>
        <taxon>Dikarya</taxon>
        <taxon>Ascomycota</taxon>
        <taxon>Pezizomycotina</taxon>
        <taxon>Dothideomycetes</taxon>
        <taxon>Pleosporomycetidae</taxon>
        <taxon>Pleosporales</taxon>
        <taxon>Amniculicolaceae</taxon>
        <taxon>Amniculicola</taxon>
    </lineage>
</organism>
<gene>
    <name evidence="2" type="ORF">P154DRAFT_573083</name>
</gene>